<dbReference type="AlphaFoldDB" id="A0A4U9TMU0"/>
<dbReference type="EMBL" id="CABEEZ010000014">
    <property type="protein sequence ID" value="VTR17051.1"/>
    <property type="molecule type" value="Genomic_DNA"/>
</dbReference>
<gene>
    <name evidence="1" type="ORF">NCTC12965_00337</name>
</gene>
<name>A0A4U9TMU0_SERFO</name>
<accession>A0A4U9TMU0</accession>
<protein>
    <submittedName>
        <fullName evidence="1">Uncharacterized protein</fullName>
    </submittedName>
</protein>
<reference evidence="1" key="1">
    <citation type="submission" date="2019-05" db="EMBL/GenBank/DDBJ databases">
        <authorList>
            <consortium name="Pathogen Informatics"/>
        </authorList>
    </citation>
    <scope>NUCLEOTIDE SEQUENCE [LARGE SCALE GENOMIC DNA]</scope>
    <source>
        <strain evidence="1">NCTC12965</strain>
    </source>
</reference>
<evidence type="ECO:0000313" key="1">
    <source>
        <dbReference type="EMBL" id="VTR17051.1"/>
    </source>
</evidence>
<organism evidence="1">
    <name type="scientific">Serratia fonticola</name>
    <dbReference type="NCBI Taxonomy" id="47917"/>
    <lineage>
        <taxon>Bacteria</taxon>
        <taxon>Pseudomonadati</taxon>
        <taxon>Pseudomonadota</taxon>
        <taxon>Gammaproteobacteria</taxon>
        <taxon>Enterobacterales</taxon>
        <taxon>Yersiniaceae</taxon>
        <taxon>Serratia</taxon>
    </lineage>
</organism>
<proteinExistence type="predicted"/>
<sequence>MSVIPAVMIPGQSALAAGLTQIDGVLIPQTFSMALREGMSIPLLLHFEQNNTLKDDQRIGAHCWCLMTII</sequence>